<organism evidence="2 3">
    <name type="scientific">Lasiosphaeria hispida</name>
    <dbReference type="NCBI Taxonomy" id="260671"/>
    <lineage>
        <taxon>Eukaryota</taxon>
        <taxon>Fungi</taxon>
        <taxon>Dikarya</taxon>
        <taxon>Ascomycota</taxon>
        <taxon>Pezizomycotina</taxon>
        <taxon>Sordariomycetes</taxon>
        <taxon>Sordariomycetidae</taxon>
        <taxon>Sordariales</taxon>
        <taxon>Lasiosphaeriaceae</taxon>
        <taxon>Lasiosphaeria</taxon>
    </lineage>
</organism>
<name>A0AAJ0HHH7_9PEZI</name>
<protein>
    <submittedName>
        <fullName evidence="2">Uncharacterized protein</fullName>
    </submittedName>
</protein>
<evidence type="ECO:0000313" key="3">
    <source>
        <dbReference type="Proteomes" id="UP001275084"/>
    </source>
</evidence>
<feature type="compositionally biased region" description="Basic residues" evidence="1">
    <location>
        <begin position="54"/>
        <end position="64"/>
    </location>
</feature>
<evidence type="ECO:0000313" key="2">
    <source>
        <dbReference type="EMBL" id="KAK3352802.1"/>
    </source>
</evidence>
<accession>A0AAJ0HHH7</accession>
<gene>
    <name evidence="2" type="ORF">B0T25DRAFT_193672</name>
</gene>
<dbReference type="EMBL" id="JAUIQD010000004">
    <property type="protein sequence ID" value="KAK3352802.1"/>
    <property type="molecule type" value="Genomic_DNA"/>
</dbReference>
<reference evidence="2" key="1">
    <citation type="journal article" date="2023" name="Mol. Phylogenet. Evol.">
        <title>Genome-scale phylogeny and comparative genomics of the fungal order Sordariales.</title>
        <authorList>
            <person name="Hensen N."/>
            <person name="Bonometti L."/>
            <person name="Westerberg I."/>
            <person name="Brannstrom I.O."/>
            <person name="Guillou S."/>
            <person name="Cros-Aarteil S."/>
            <person name="Calhoun S."/>
            <person name="Haridas S."/>
            <person name="Kuo A."/>
            <person name="Mondo S."/>
            <person name="Pangilinan J."/>
            <person name="Riley R."/>
            <person name="LaButti K."/>
            <person name="Andreopoulos B."/>
            <person name="Lipzen A."/>
            <person name="Chen C."/>
            <person name="Yan M."/>
            <person name="Daum C."/>
            <person name="Ng V."/>
            <person name="Clum A."/>
            <person name="Steindorff A."/>
            <person name="Ohm R.A."/>
            <person name="Martin F."/>
            <person name="Silar P."/>
            <person name="Natvig D.O."/>
            <person name="Lalanne C."/>
            <person name="Gautier V."/>
            <person name="Ament-Velasquez S.L."/>
            <person name="Kruys A."/>
            <person name="Hutchinson M.I."/>
            <person name="Powell A.J."/>
            <person name="Barry K."/>
            <person name="Miller A.N."/>
            <person name="Grigoriev I.V."/>
            <person name="Debuchy R."/>
            <person name="Gladieux P."/>
            <person name="Hiltunen Thoren M."/>
            <person name="Johannesson H."/>
        </authorList>
    </citation>
    <scope>NUCLEOTIDE SEQUENCE</scope>
    <source>
        <strain evidence="2">CBS 955.72</strain>
    </source>
</reference>
<dbReference type="AlphaFoldDB" id="A0AAJ0HHH7"/>
<dbReference type="Proteomes" id="UP001275084">
    <property type="component" value="Unassembled WGS sequence"/>
</dbReference>
<evidence type="ECO:0000256" key="1">
    <source>
        <dbReference type="SAM" id="MobiDB-lite"/>
    </source>
</evidence>
<feature type="region of interest" description="Disordered" evidence="1">
    <location>
        <begin position="25"/>
        <end position="95"/>
    </location>
</feature>
<keyword evidence="3" id="KW-1185">Reference proteome</keyword>
<proteinExistence type="predicted"/>
<reference evidence="2" key="2">
    <citation type="submission" date="2023-06" db="EMBL/GenBank/DDBJ databases">
        <authorList>
            <consortium name="Lawrence Berkeley National Laboratory"/>
            <person name="Haridas S."/>
            <person name="Hensen N."/>
            <person name="Bonometti L."/>
            <person name="Westerberg I."/>
            <person name="Brannstrom I.O."/>
            <person name="Guillou S."/>
            <person name="Cros-Aarteil S."/>
            <person name="Calhoun S."/>
            <person name="Kuo A."/>
            <person name="Mondo S."/>
            <person name="Pangilinan J."/>
            <person name="Riley R."/>
            <person name="Labutti K."/>
            <person name="Andreopoulos B."/>
            <person name="Lipzen A."/>
            <person name="Chen C."/>
            <person name="Yanf M."/>
            <person name="Daum C."/>
            <person name="Ng V."/>
            <person name="Clum A."/>
            <person name="Steindorff A."/>
            <person name="Ohm R."/>
            <person name="Martin F."/>
            <person name="Silar P."/>
            <person name="Natvig D."/>
            <person name="Lalanne C."/>
            <person name="Gautier V."/>
            <person name="Ament-Velasquez S.L."/>
            <person name="Kruys A."/>
            <person name="Hutchinson M.I."/>
            <person name="Powell A.J."/>
            <person name="Barry K."/>
            <person name="Miller A.N."/>
            <person name="Grigoriev I.V."/>
            <person name="Debuchy R."/>
            <person name="Gladieux P."/>
            <person name="Thoren M.H."/>
            <person name="Johannesson H."/>
        </authorList>
    </citation>
    <scope>NUCLEOTIDE SEQUENCE</scope>
    <source>
        <strain evidence="2">CBS 955.72</strain>
    </source>
</reference>
<comment type="caution">
    <text evidence="2">The sequence shown here is derived from an EMBL/GenBank/DDBJ whole genome shotgun (WGS) entry which is preliminary data.</text>
</comment>
<sequence>MAQSHSMNIPNQSTVPLKAPVGILCTHHPLSAPSPQTNISPQSLSSPPSPRPPQAKRQRHRPHLHPPATPGAGSPGQEQAGRQTDRPSPPIRAGADMGRGVLVARLDAAGKPTPPSSTSALLSTLPSTQLRTGDYIAVCMRSRDGRWLPGGGSWRRGAVIQTFRHMLMTPSVWHDGRDGRCWRPAIKHPESQLGAVADR</sequence>